<comment type="caution">
    <text evidence="1">The sequence shown here is derived from an EMBL/GenBank/DDBJ whole genome shotgun (WGS) entry which is preliminary data.</text>
</comment>
<dbReference type="AlphaFoldDB" id="A0A0F9K1U7"/>
<gene>
    <name evidence="1" type="ORF">LCGC14_1384040</name>
</gene>
<protein>
    <submittedName>
        <fullName evidence="1">Uncharacterized protein</fullName>
    </submittedName>
</protein>
<proteinExistence type="predicted"/>
<reference evidence="1" key="1">
    <citation type="journal article" date="2015" name="Nature">
        <title>Complex archaea that bridge the gap between prokaryotes and eukaryotes.</title>
        <authorList>
            <person name="Spang A."/>
            <person name="Saw J.H."/>
            <person name="Jorgensen S.L."/>
            <person name="Zaremba-Niedzwiedzka K."/>
            <person name="Martijn J."/>
            <person name="Lind A.E."/>
            <person name="van Eijk R."/>
            <person name="Schleper C."/>
            <person name="Guy L."/>
            <person name="Ettema T.J."/>
        </authorList>
    </citation>
    <scope>NUCLEOTIDE SEQUENCE</scope>
</reference>
<dbReference type="EMBL" id="LAZR01008872">
    <property type="protein sequence ID" value="KKM76044.1"/>
    <property type="molecule type" value="Genomic_DNA"/>
</dbReference>
<accession>A0A0F9K1U7</accession>
<organism evidence="1">
    <name type="scientific">marine sediment metagenome</name>
    <dbReference type="NCBI Taxonomy" id="412755"/>
    <lineage>
        <taxon>unclassified sequences</taxon>
        <taxon>metagenomes</taxon>
        <taxon>ecological metagenomes</taxon>
    </lineage>
</organism>
<sequence length="47" mass="5304">MKKPTVVLRLCESGNCKIVTPREIVTTGSHAIIRPDRCLCGRKFRGY</sequence>
<evidence type="ECO:0000313" key="1">
    <source>
        <dbReference type="EMBL" id="KKM76044.1"/>
    </source>
</evidence>
<name>A0A0F9K1U7_9ZZZZ</name>